<name>A0A2V5HY65_9EURO</name>
<proteinExistence type="predicted"/>
<keyword evidence="2" id="KW-1185">Reference proteome</keyword>
<dbReference type="AlphaFoldDB" id="A0A2V5HY65"/>
<dbReference type="SUPFAM" id="SSF52540">
    <property type="entry name" value="P-loop containing nucleoside triphosphate hydrolases"/>
    <property type="match status" value="1"/>
</dbReference>
<protein>
    <submittedName>
        <fullName evidence="1">Uncharacterized protein</fullName>
    </submittedName>
</protein>
<organism evidence="1 2">
    <name type="scientific">Aspergillus indologenus CBS 114.80</name>
    <dbReference type="NCBI Taxonomy" id="1450541"/>
    <lineage>
        <taxon>Eukaryota</taxon>
        <taxon>Fungi</taxon>
        <taxon>Dikarya</taxon>
        <taxon>Ascomycota</taxon>
        <taxon>Pezizomycotina</taxon>
        <taxon>Eurotiomycetes</taxon>
        <taxon>Eurotiomycetidae</taxon>
        <taxon>Eurotiales</taxon>
        <taxon>Aspergillaceae</taxon>
        <taxon>Aspergillus</taxon>
        <taxon>Aspergillus subgen. Circumdati</taxon>
    </lineage>
</organism>
<reference evidence="1 2" key="1">
    <citation type="submission" date="2018-02" db="EMBL/GenBank/DDBJ databases">
        <title>The genomes of Aspergillus section Nigri reveals drivers in fungal speciation.</title>
        <authorList>
            <consortium name="DOE Joint Genome Institute"/>
            <person name="Vesth T.C."/>
            <person name="Nybo J."/>
            <person name="Theobald S."/>
            <person name="Brandl J."/>
            <person name="Frisvad J.C."/>
            <person name="Nielsen K.F."/>
            <person name="Lyhne E.K."/>
            <person name="Kogle M.E."/>
            <person name="Kuo A."/>
            <person name="Riley R."/>
            <person name="Clum A."/>
            <person name="Nolan M."/>
            <person name="Lipzen A."/>
            <person name="Salamov A."/>
            <person name="Henrissat B."/>
            <person name="Wiebenga A."/>
            <person name="De vries R.P."/>
            <person name="Grigoriev I.V."/>
            <person name="Mortensen U.H."/>
            <person name="Andersen M.R."/>
            <person name="Baker S.E."/>
        </authorList>
    </citation>
    <scope>NUCLEOTIDE SEQUENCE [LARGE SCALE GENOMIC DNA]</scope>
    <source>
        <strain evidence="1 2">CBS 114.80</strain>
    </source>
</reference>
<evidence type="ECO:0000313" key="2">
    <source>
        <dbReference type="Proteomes" id="UP000248817"/>
    </source>
</evidence>
<evidence type="ECO:0000313" key="1">
    <source>
        <dbReference type="EMBL" id="PYI27682.1"/>
    </source>
</evidence>
<dbReference type="EMBL" id="KZ825564">
    <property type="protein sequence ID" value="PYI27682.1"/>
    <property type="molecule type" value="Genomic_DNA"/>
</dbReference>
<dbReference type="Proteomes" id="UP000248817">
    <property type="component" value="Unassembled WGS sequence"/>
</dbReference>
<gene>
    <name evidence="1" type="ORF">BP00DRAFT_352884</name>
</gene>
<dbReference type="InterPro" id="IPR027417">
    <property type="entry name" value="P-loop_NTPase"/>
</dbReference>
<accession>A0A2V5HY65</accession>
<sequence>MANSSQLSDSSTSASPPAEAKRLLLTMGPCGVRGCQCTFGESISTLDYLCEAKCTRCSHPLSKHHSYAPPGSSGSGLPVARKTKPLTIKPYVNPRHYLINELILRLERYHLIRINGTPASGKTTTMKLMANELLKRYPDTPLYVLSGWPERQVRAAGGWVRYFQEQLNICTSGDELEAYPSFILLDEAQESYWDTDLWVQLFKSIEKTVSVHFVLFTSYGSGMIHGGGGQNLPTQTPMNFQLYQQISLRPEEGIYHHSGRKEVGLLLNEDEAYQVLDQCVPSNISNGADILTKELKRGLYLASGGHAGLLVSLVDALEQLPELYTLIQKCQPLDWVTASQSLFSDDQRLFQILRYLPFARGLPRQKTVQQHAFASVFKNAVSHNGTLQSSYINDPDQQRALDDIWKQGWLHAETVPRDDTLYVFPSQIHRWYCQCLFSPVHSEKELTYSSPLEMAIDAIRKFDPCQLSGRLRTLNGDSIPIEDQYQKEFYRCLFPLLLEYQIKMAPEYLIKTGVRSGRIDFLIEQKKWGLELLRNSDRIRQHMQRFEEDGPYFTMIKKRLIEDYVVLNFTRNVPQKAYPEYRGHLYHVVFTNDFRNVRIIDASDLTEVNTLVLVENPHFLR</sequence>